<name>A0A7S8HQV6_FUSCU</name>
<protein>
    <recommendedName>
        <fullName evidence="3">Protein kinase domain-containing protein</fullName>
    </recommendedName>
</protein>
<organism evidence="1 2">
    <name type="scientific">Fusarium culmorum</name>
    <dbReference type="NCBI Taxonomy" id="5516"/>
    <lineage>
        <taxon>Eukaryota</taxon>
        <taxon>Fungi</taxon>
        <taxon>Dikarya</taxon>
        <taxon>Ascomycota</taxon>
        <taxon>Pezizomycotina</taxon>
        <taxon>Sordariomycetes</taxon>
        <taxon>Hypocreomycetidae</taxon>
        <taxon>Hypocreales</taxon>
        <taxon>Nectriaceae</taxon>
        <taxon>Fusarium</taxon>
    </lineage>
</organism>
<accession>A0A7S8HQV6</accession>
<dbReference type="AlphaFoldDB" id="A0A7S8HQV6"/>
<dbReference type="PANTHER" id="PTHR37542">
    <property type="entry name" value="HELO DOMAIN-CONTAINING PROTEIN-RELATED"/>
    <property type="match status" value="1"/>
</dbReference>
<reference evidence="1" key="1">
    <citation type="submission" date="2020-11" db="EMBL/GenBank/DDBJ databases">
        <title>The chromosome-scale genome resource for two endophytic Fusarium species: F. culmorum and F. pseudograminearum.</title>
        <authorList>
            <person name="Yuan Z."/>
        </authorList>
    </citation>
    <scope>NUCLEOTIDE SEQUENCE</scope>
    <source>
        <strain evidence="1">Class2-1B</strain>
    </source>
</reference>
<evidence type="ECO:0000313" key="1">
    <source>
        <dbReference type="EMBL" id="QPC57818.1"/>
    </source>
</evidence>
<sequence length="598" mass="68562">MGDVEYTPREERDTALYGVFTGTISVINDLGTTIAWAWKKVEELQSFDARTCSLLIRFFREISRLEIWCQSMGYVLDSSNGTITRDSCSEQRQFDMGNRQDLFFLQITLSTSQDLIKIIIQLFQRIGPVDLQKVQEFSNDLTQGTGTATAAAGQDIEMGYFNQPPTYELMMEALRRKGLVYQPKQVSEKVVEMYKGTLQTIDENVRKLHEQNNGLERLKMNRQLDNLAKIVPAGFAHLQRSVDKMATIFDNADYEQDRAMKFAALNSILRMGAGTMWRAFGSREVDEIDLEEVEGYSIDQIEHRGLVLYSNHTCMIEWNRDAKTDTEPKRQQVKDRLDDLVYRLEIQNVQDFSLLRPVAYVESEDDSNAIFGLIYSLPVGFDSENHAVVSLKDVFSRAQDTAGSVPALGKKYLLAAKLTKILRQFQTSQWLHQSFNPSHILFIEPINGECAVTELVITGFRFSREATAGSNERMQMVLEKDFYQHPLRRKKGPNDLAQYRYRAEFDIYSLGRVLLDISQWHVVRDDDFSRALGELASRMGDIYTATVRWCLGMEPSSPVREARLRGLVDESSASLEWSADLIYAYDKNVRTQLARLWV</sequence>
<evidence type="ECO:0008006" key="3">
    <source>
        <dbReference type="Google" id="ProtNLM"/>
    </source>
</evidence>
<dbReference type="PANTHER" id="PTHR37542:SF3">
    <property type="entry name" value="PRION-INHIBITION AND PROPAGATION HELO DOMAIN-CONTAINING PROTEIN"/>
    <property type="match status" value="1"/>
</dbReference>
<proteinExistence type="predicted"/>
<evidence type="ECO:0000313" key="2">
    <source>
        <dbReference type="Proteomes" id="UP000663297"/>
    </source>
</evidence>
<dbReference type="EMBL" id="CP064747">
    <property type="protein sequence ID" value="QPC57818.1"/>
    <property type="molecule type" value="Genomic_DNA"/>
</dbReference>
<dbReference type="Proteomes" id="UP000663297">
    <property type="component" value="Chromosome 1"/>
</dbReference>
<gene>
    <name evidence="1" type="ORF">HYE67_000049</name>
</gene>